<dbReference type="SUPFAM" id="SSF47923">
    <property type="entry name" value="Ypt/Rab-GAP domain of gyp1p"/>
    <property type="match status" value="2"/>
</dbReference>
<feature type="region of interest" description="Disordered" evidence="1">
    <location>
        <begin position="959"/>
        <end position="990"/>
    </location>
</feature>
<accession>A0A8T1MQN2</accession>
<feature type="compositionally biased region" description="Polar residues" evidence="1">
    <location>
        <begin position="611"/>
        <end position="621"/>
    </location>
</feature>
<dbReference type="PROSITE" id="PS50086">
    <property type="entry name" value="TBC_RABGAP"/>
    <property type="match status" value="1"/>
</dbReference>
<dbReference type="PANTHER" id="PTHR13399:SF3">
    <property type="entry name" value="TRANSLOCON-ASSOCIATED PROTEIN SUBUNIT GAMMA"/>
    <property type="match status" value="1"/>
</dbReference>
<evidence type="ECO:0000313" key="3">
    <source>
        <dbReference type="EMBL" id="KAG5451155.1"/>
    </source>
</evidence>
<dbReference type="Gene3D" id="1.10.8.270">
    <property type="entry name" value="putative rabgap domain of human tbc1 domain family member 14 like domains"/>
    <property type="match status" value="1"/>
</dbReference>
<dbReference type="Pfam" id="PF00566">
    <property type="entry name" value="RabGAP-TBC"/>
    <property type="match status" value="1"/>
</dbReference>
<feature type="region of interest" description="Disordered" evidence="1">
    <location>
        <begin position="1"/>
        <end position="26"/>
    </location>
</feature>
<evidence type="ECO:0000256" key="1">
    <source>
        <dbReference type="SAM" id="MobiDB-lite"/>
    </source>
</evidence>
<dbReference type="InterPro" id="IPR000195">
    <property type="entry name" value="Rab-GAP-TBC_dom"/>
</dbReference>
<dbReference type="Pfam" id="PF23436">
    <property type="entry name" value="RabGap-TBC_2"/>
    <property type="match status" value="1"/>
</dbReference>
<feature type="compositionally biased region" description="Low complexity" evidence="1">
    <location>
        <begin position="844"/>
        <end position="855"/>
    </location>
</feature>
<feature type="region of interest" description="Disordered" evidence="1">
    <location>
        <begin position="599"/>
        <end position="662"/>
    </location>
</feature>
<feature type="region of interest" description="Disordered" evidence="1">
    <location>
        <begin position="891"/>
        <end position="939"/>
    </location>
</feature>
<dbReference type="SMART" id="SM00164">
    <property type="entry name" value="TBC"/>
    <property type="match status" value="1"/>
</dbReference>
<sequence length="1074" mass="120145">MSSTSEASDGRDQYADEEVENNPPQAYIGSTAVFVGRRGPGIYRHANLQCELNQRGNGESAPGLKRLSGPFKPSLTPGLGTRRVVNLASSHDKEIKFSMEPRPGDEAFCEWREAVRLMARLGDGLPKFVRRRVWSTLADRQLAKQHVDWQHVVRLAFNDRSSPDDDSLGSQIVKDLHRTGCEQFGSDEDRAALKRVLLAYARWNKRVGYCQGFNVIAAAILDVMDRDEKEAFKIMVYLIDYVLPESYFAQNLQALSVDIAVFRHLLQTKISRLSAHLDRLQYKAAVEANSKIGQPVVNPSQSLSGRAQSLYEPPLMNVYIIQWFLTLFATCLAPEAVLRIWDSILLEGSEVILRTAIVIMDFLASRLMKLKSADQFYGTMTKLVAEFAEGRIVSTRELLFEIYQLAPFPCMEIKELREKFTYNISPLVWDPITENKTNLAPHSKTASGQTASGVKRFRLLIPWRSERKRAANETQSTTKDSNGALVGKDASDSRKDCTIPESNGYRRKENNQATSSSQDDDGYQEVSLAPPVRGNPKRKFSLFPNKMHKNSSAVDGSQQKNSYNLATTDDNQEQVIGLDSSSFTISLPQSNRILCHSSEALDSLPSRKQRTPSNTSPSDTIYTGRKQTDRRLSLPVSHTASDISKIGPGAVGETVGPKPNIRSPLAHRARMSTKLTELKSQYRRQINRQRHSTLLLPDMWSWEECTPTNRIRFNETMVTAVLPQSRQSKPMDFGTSFHLNGQHLLTEHYPVDTSQQSHITDDVFFDPVGNSSKTFTAEPSRKSSIILLSDLREALLVDPDLQCLVRRWQAKADWSSRPLSSDVMEESEAVQLNHVCEAVEGQQATKTKAGETTAGNEESKNLRNSRTKQPQFNQLTLRELADSMFRKTAPHLTKVGEGTLSGVSTSDADGRTSPEMPVGTSGTSSSTSSTDEPRKFNTPLPNDVFYNILSEHIARQNGISSSDYLDPDEQQDSESSVTETDSYYTSVSQQATKKAPWEDSALFCRKRTSVTSVTKPTIGLQLPLSPTRRQFGAQFGLYKTIPSHSNHVLSTFCDRVQYVNLTRHALNRLNSNFS</sequence>
<dbReference type="GO" id="GO:0005783">
    <property type="term" value="C:endoplasmic reticulum"/>
    <property type="evidence" value="ECO:0007669"/>
    <property type="project" value="TreeGrafter"/>
</dbReference>
<dbReference type="InterPro" id="IPR035969">
    <property type="entry name" value="Rab-GAP_TBC_sf"/>
</dbReference>
<dbReference type="Proteomes" id="UP000286415">
    <property type="component" value="Unassembled WGS sequence"/>
</dbReference>
<dbReference type="Gene3D" id="1.10.472.80">
    <property type="entry name" value="Ypt/Rab-GAP domain of gyp1p, domain 3"/>
    <property type="match status" value="1"/>
</dbReference>
<keyword evidence="4" id="KW-1185">Reference proteome</keyword>
<feature type="compositionally biased region" description="Basic and acidic residues" evidence="1">
    <location>
        <begin position="489"/>
        <end position="510"/>
    </location>
</feature>
<feature type="compositionally biased region" description="Low complexity" evidence="1">
    <location>
        <begin position="919"/>
        <end position="930"/>
    </location>
</feature>
<protein>
    <submittedName>
        <fullName evidence="3">TBC1 domain member 30</fullName>
    </submittedName>
</protein>
<dbReference type="AlphaFoldDB" id="A0A8T1MQN2"/>
<feature type="compositionally biased region" description="Polar residues" evidence="1">
    <location>
        <begin position="862"/>
        <end position="873"/>
    </location>
</feature>
<feature type="domain" description="Rab-GAP TBC" evidence="2">
    <location>
        <begin position="124"/>
        <end position="348"/>
    </location>
</feature>
<feature type="compositionally biased region" description="Polar residues" evidence="1">
    <location>
        <begin position="472"/>
        <end position="481"/>
    </location>
</feature>
<reference evidence="3 4" key="2">
    <citation type="journal article" date="2021" name="Genomics">
        <title>High-quality reference genome for Clonorchis sinensis.</title>
        <authorList>
            <person name="Young N.D."/>
            <person name="Stroehlein A.J."/>
            <person name="Kinkar L."/>
            <person name="Wang T."/>
            <person name="Sohn W.M."/>
            <person name="Chang B.C.H."/>
            <person name="Kaur P."/>
            <person name="Weisz D."/>
            <person name="Dudchenko O."/>
            <person name="Aiden E.L."/>
            <person name="Korhonen P.K."/>
            <person name="Gasser R.B."/>
        </authorList>
    </citation>
    <scope>NUCLEOTIDE SEQUENCE [LARGE SCALE GENOMIC DNA]</scope>
    <source>
        <strain evidence="3">Cs-k2</strain>
    </source>
</reference>
<feature type="compositionally biased region" description="Polar residues" evidence="1">
    <location>
        <begin position="550"/>
        <end position="564"/>
    </location>
</feature>
<organism evidence="3 4">
    <name type="scientific">Clonorchis sinensis</name>
    <name type="common">Chinese liver fluke</name>
    <dbReference type="NCBI Taxonomy" id="79923"/>
    <lineage>
        <taxon>Eukaryota</taxon>
        <taxon>Metazoa</taxon>
        <taxon>Spiralia</taxon>
        <taxon>Lophotrochozoa</taxon>
        <taxon>Platyhelminthes</taxon>
        <taxon>Trematoda</taxon>
        <taxon>Digenea</taxon>
        <taxon>Opisthorchiida</taxon>
        <taxon>Opisthorchiata</taxon>
        <taxon>Opisthorchiidae</taxon>
        <taxon>Clonorchis</taxon>
    </lineage>
</organism>
<dbReference type="OrthoDB" id="289721at2759"/>
<reference evidence="3 4" key="1">
    <citation type="journal article" date="2018" name="Biotechnol. Adv.">
        <title>Improved genomic resources and new bioinformatic workflow for the carcinogenic parasite Clonorchis sinensis: Biotechnological implications.</title>
        <authorList>
            <person name="Wang D."/>
            <person name="Korhonen P.K."/>
            <person name="Gasser R.B."/>
            <person name="Young N.D."/>
        </authorList>
    </citation>
    <scope>NUCLEOTIDE SEQUENCE [LARGE SCALE GENOMIC DNA]</scope>
    <source>
        <strain evidence="3">Cs-k2</strain>
    </source>
</reference>
<feature type="region of interest" description="Disordered" evidence="1">
    <location>
        <begin position="468"/>
        <end position="564"/>
    </location>
</feature>
<name>A0A8T1MQN2_CLOSI</name>
<evidence type="ECO:0000259" key="2">
    <source>
        <dbReference type="PROSITE" id="PS50086"/>
    </source>
</evidence>
<evidence type="ECO:0000313" key="4">
    <source>
        <dbReference type="Proteomes" id="UP000286415"/>
    </source>
</evidence>
<proteinExistence type="predicted"/>
<comment type="caution">
    <text evidence="3">The sequence shown here is derived from an EMBL/GenBank/DDBJ whole genome shotgun (WGS) entry which is preliminary data.</text>
</comment>
<dbReference type="EMBL" id="NIRI02000042">
    <property type="protein sequence ID" value="KAG5451155.1"/>
    <property type="molecule type" value="Genomic_DNA"/>
</dbReference>
<feature type="compositionally biased region" description="Polar residues" evidence="1">
    <location>
        <begin position="973"/>
        <end position="990"/>
    </location>
</feature>
<dbReference type="PANTHER" id="PTHR13399">
    <property type="entry name" value="TRANSLOCON-ASSOCIATED PROTEIN TRAP , GAMMA SUBUNIT"/>
    <property type="match status" value="1"/>
</dbReference>
<gene>
    <name evidence="3" type="ORF">CSKR_102676</name>
</gene>
<feature type="region of interest" description="Disordered" evidence="1">
    <location>
        <begin position="842"/>
        <end position="873"/>
    </location>
</feature>